<dbReference type="Pfam" id="PF03629">
    <property type="entry name" value="SASA"/>
    <property type="match status" value="1"/>
</dbReference>
<dbReference type="AlphaFoldDB" id="A0AAN7L2W4"/>
<gene>
    <name evidence="4" type="ORF">SAY87_017349</name>
</gene>
<dbReference type="PANTHER" id="PTHR31988:SF19">
    <property type="entry name" value="9-O-ACETYL-N-ACETYLNEURAMINIC ACID DEACETYLASE-RELATED"/>
    <property type="match status" value="1"/>
</dbReference>
<dbReference type="Gene3D" id="3.40.50.1110">
    <property type="entry name" value="SGNH hydrolase"/>
    <property type="match status" value="1"/>
</dbReference>
<comment type="caution">
    <text evidence="4">The sequence shown here is derived from an EMBL/GenBank/DDBJ whole genome shotgun (WGS) entry which is preliminary data.</text>
</comment>
<feature type="domain" description="Sialate O-acetylesterase" evidence="3">
    <location>
        <begin position="28"/>
        <end position="100"/>
    </location>
</feature>
<dbReference type="InterPro" id="IPR036514">
    <property type="entry name" value="SGNH_hydro_sf"/>
</dbReference>
<evidence type="ECO:0000313" key="5">
    <source>
        <dbReference type="Proteomes" id="UP001345219"/>
    </source>
</evidence>
<dbReference type="Proteomes" id="UP001345219">
    <property type="component" value="Chromosome 13"/>
</dbReference>
<evidence type="ECO:0000256" key="2">
    <source>
        <dbReference type="SAM" id="MobiDB-lite"/>
    </source>
</evidence>
<proteinExistence type="predicted"/>
<feature type="region of interest" description="Disordered" evidence="2">
    <location>
        <begin position="1"/>
        <end position="24"/>
    </location>
</feature>
<accession>A0AAN7L2W4</accession>
<keyword evidence="5" id="KW-1185">Reference proteome</keyword>
<name>A0AAN7L2W4_9MYRT</name>
<dbReference type="GO" id="GO:0016787">
    <property type="term" value="F:hydrolase activity"/>
    <property type="evidence" value="ECO:0007669"/>
    <property type="project" value="UniProtKB-KW"/>
</dbReference>
<dbReference type="PANTHER" id="PTHR31988">
    <property type="entry name" value="ESTERASE, PUTATIVE (DUF303)-RELATED"/>
    <property type="match status" value="1"/>
</dbReference>
<keyword evidence="1" id="KW-0378">Hydrolase</keyword>
<reference evidence="4 5" key="1">
    <citation type="journal article" date="2023" name="Hortic Res">
        <title>Pangenome of water caltrop reveals structural variations and asymmetric subgenome divergence after allopolyploidization.</title>
        <authorList>
            <person name="Zhang X."/>
            <person name="Chen Y."/>
            <person name="Wang L."/>
            <person name="Yuan Y."/>
            <person name="Fang M."/>
            <person name="Shi L."/>
            <person name="Lu R."/>
            <person name="Comes H.P."/>
            <person name="Ma Y."/>
            <person name="Chen Y."/>
            <person name="Huang G."/>
            <person name="Zhou Y."/>
            <person name="Zheng Z."/>
            <person name="Qiu Y."/>
        </authorList>
    </citation>
    <scope>NUCLEOTIDE SEQUENCE [LARGE SCALE GENOMIC DNA]</scope>
    <source>
        <tissue evidence="4">Roots</tissue>
    </source>
</reference>
<evidence type="ECO:0000313" key="4">
    <source>
        <dbReference type="EMBL" id="KAK4781243.1"/>
    </source>
</evidence>
<feature type="compositionally biased region" description="Polar residues" evidence="2">
    <location>
        <begin position="1"/>
        <end position="10"/>
    </location>
</feature>
<protein>
    <recommendedName>
        <fullName evidence="3">Sialate O-acetylesterase domain-containing protein</fullName>
    </recommendedName>
</protein>
<dbReference type="InterPro" id="IPR052940">
    <property type="entry name" value="Carb_Esterase_6"/>
</dbReference>
<evidence type="ECO:0000256" key="1">
    <source>
        <dbReference type="ARBA" id="ARBA00022801"/>
    </source>
</evidence>
<dbReference type="InterPro" id="IPR005181">
    <property type="entry name" value="SASA"/>
</dbReference>
<evidence type="ECO:0000259" key="3">
    <source>
        <dbReference type="Pfam" id="PF03629"/>
    </source>
</evidence>
<organism evidence="4 5">
    <name type="scientific">Trapa incisa</name>
    <dbReference type="NCBI Taxonomy" id="236973"/>
    <lineage>
        <taxon>Eukaryota</taxon>
        <taxon>Viridiplantae</taxon>
        <taxon>Streptophyta</taxon>
        <taxon>Embryophyta</taxon>
        <taxon>Tracheophyta</taxon>
        <taxon>Spermatophyta</taxon>
        <taxon>Magnoliopsida</taxon>
        <taxon>eudicotyledons</taxon>
        <taxon>Gunneridae</taxon>
        <taxon>Pentapetalae</taxon>
        <taxon>rosids</taxon>
        <taxon>malvids</taxon>
        <taxon>Myrtales</taxon>
        <taxon>Lythraceae</taxon>
        <taxon>Trapa</taxon>
    </lineage>
</organism>
<dbReference type="EMBL" id="JAXIOK010000001">
    <property type="protein sequence ID" value="KAK4781243.1"/>
    <property type="molecule type" value="Genomic_DNA"/>
</dbReference>
<sequence>MEFASSSASKARTPDPDSGRFTESSAHLLPLRVEQLGWPRGVKGDAAYIERVKEAQLRINLPNVMCVDAKGLPLKEEDNLHLPFMQQHYLSLMLADAYLKDFVAE</sequence>